<feature type="signal peptide" evidence="1">
    <location>
        <begin position="1"/>
        <end position="20"/>
    </location>
</feature>
<dbReference type="Gene3D" id="3.20.20.140">
    <property type="entry name" value="Metal-dependent hydrolases"/>
    <property type="match status" value="1"/>
</dbReference>
<dbReference type="SUPFAM" id="SSF51338">
    <property type="entry name" value="Composite domain of metallo-dependent hydrolases"/>
    <property type="match status" value="1"/>
</dbReference>
<dbReference type="CDD" id="cd01299">
    <property type="entry name" value="Met_dep_hydrolase_A"/>
    <property type="match status" value="1"/>
</dbReference>
<evidence type="ECO:0000256" key="1">
    <source>
        <dbReference type="SAM" id="SignalP"/>
    </source>
</evidence>
<dbReference type="SUPFAM" id="SSF51556">
    <property type="entry name" value="Metallo-dependent hydrolases"/>
    <property type="match status" value="1"/>
</dbReference>
<name>A0ABP7LE88_9SPHN</name>
<organism evidence="3 4">
    <name type="scientific">Sphingomonas limnosediminicola</name>
    <dbReference type="NCBI Taxonomy" id="940133"/>
    <lineage>
        <taxon>Bacteria</taxon>
        <taxon>Pseudomonadati</taxon>
        <taxon>Pseudomonadota</taxon>
        <taxon>Alphaproteobacteria</taxon>
        <taxon>Sphingomonadales</taxon>
        <taxon>Sphingomonadaceae</taxon>
        <taxon>Sphingomonas</taxon>
    </lineage>
</organism>
<dbReference type="InterPro" id="IPR011059">
    <property type="entry name" value="Metal-dep_hydrolase_composite"/>
</dbReference>
<evidence type="ECO:0000313" key="4">
    <source>
        <dbReference type="Proteomes" id="UP001500827"/>
    </source>
</evidence>
<dbReference type="RefSeq" id="WP_344699420.1">
    <property type="nucleotide sequence ID" value="NZ_BAABBM010000001.1"/>
</dbReference>
<dbReference type="InterPro" id="IPR051781">
    <property type="entry name" value="Metallo-dep_Hydrolase"/>
</dbReference>
<dbReference type="EMBL" id="BAABBM010000001">
    <property type="protein sequence ID" value="GAA3900112.1"/>
    <property type="molecule type" value="Genomic_DNA"/>
</dbReference>
<dbReference type="Pfam" id="PF01979">
    <property type="entry name" value="Amidohydro_1"/>
    <property type="match status" value="1"/>
</dbReference>
<feature type="chain" id="PRO_5046296490" evidence="1">
    <location>
        <begin position="21"/>
        <end position="433"/>
    </location>
</feature>
<protein>
    <submittedName>
        <fullName evidence="3">Amidohydrolase family protein</fullName>
    </submittedName>
</protein>
<dbReference type="PANTHER" id="PTHR43135:SF3">
    <property type="entry name" value="ALPHA-D-RIBOSE 1-METHYLPHOSPHONATE 5-TRIPHOSPHATE DIPHOSPHATASE"/>
    <property type="match status" value="1"/>
</dbReference>
<sequence>MLKTLLAGAAALAVAGAAHAETYAIQAGRLIVDAAQPARGNSTVLVDNGRIVRIDNGFTAPEGAIVVDERSRTVLPGMTDVHVHLTQTSGTPWYSYFTQKYSTPYGTTLGLTHALEMARAGFTTVRDLGGDTSSVIAVRDAVAEGRFPGPRIKVSGEPLSIIGGHADAATGLPPELADAINEAHLNPSVCTGVEECQKVVRKLAAAGVDVIKVMATGGVLDPGAMGLEQHFTDAELKGIVDMAHAMHLKTAAHAHGARGILAATNAGIDSIEHGTFLDEAGARAMKAHGTYYSATLMAFSGVSGMLGTGKMTPAMEAKTRETLGVWGKGLNLAYRTGVKIALGTDSAVAAHTLANKEVELMVTKGGMTPRDALIAATKGGPDLMNLSNETGTLDVGKAADLIAVDGDPLVDPTAVQRVGYVMAQGRPIPMKGQ</sequence>
<dbReference type="Gene3D" id="2.30.40.10">
    <property type="entry name" value="Urease, subunit C, domain 1"/>
    <property type="match status" value="1"/>
</dbReference>
<feature type="domain" description="Amidohydrolase-related" evidence="2">
    <location>
        <begin position="73"/>
        <end position="426"/>
    </location>
</feature>
<dbReference type="InterPro" id="IPR057744">
    <property type="entry name" value="OTAase-like"/>
</dbReference>
<dbReference type="Proteomes" id="UP001500827">
    <property type="component" value="Unassembled WGS sequence"/>
</dbReference>
<gene>
    <name evidence="3" type="ORF">GCM10022276_18690</name>
</gene>
<comment type="caution">
    <text evidence="3">The sequence shown here is derived from an EMBL/GenBank/DDBJ whole genome shotgun (WGS) entry which is preliminary data.</text>
</comment>
<proteinExistence type="predicted"/>
<evidence type="ECO:0000313" key="3">
    <source>
        <dbReference type="EMBL" id="GAA3900112.1"/>
    </source>
</evidence>
<accession>A0ABP7LE88</accession>
<reference evidence="4" key="1">
    <citation type="journal article" date="2019" name="Int. J. Syst. Evol. Microbiol.">
        <title>The Global Catalogue of Microorganisms (GCM) 10K type strain sequencing project: providing services to taxonomists for standard genome sequencing and annotation.</title>
        <authorList>
            <consortium name="The Broad Institute Genomics Platform"/>
            <consortium name="The Broad Institute Genome Sequencing Center for Infectious Disease"/>
            <person name="Wu L."/>
            <person name="Ma J."/>
        </authorList>
    </citation>
    <scope>NUCLEOTIDE SEQUENCE [LARGE SCALE GENOMIC DNA]</scope>
    <source>
        <strain evidence="4">JCM 17543</strain>
    </source>
</reference>
<evidence type="ECO:0000259" key="2">
    <source>
        <dbReference type="Pfam" id="PF01979"/>
    </source>
</evidence>
<keyword evidence="4" id="KW-1185">Reference proteome</keyword>
<dbReference type="PANTHER" id="PTHR43135">
    <property type="entry name" value="ALPHA-D-RIBOSE 1-METHYLPHOSPHONATE 5-TRIPHOSPHATE DIPHOSPHATASE"/>
    <property type="match status" value="1"/>
</dbReference>
<dbReference type="InterPro" id="IPR006680">
    <property type="entry name" value="Amidohydro-rel"/>
</dbReference>
<dbReference type="InterPro" id="IPR032466">
    <property type="entry name" value="Metal_Hydrolase"/>
</dbReference>
<keyword evidence="1" id="KW-0732">Signal</keyword>